<dbReference type="InterPro" id="IPR019051">
    <property type="entry name" value="Trp_biosyn_TM_oprn/chp"/>
</dbReference>
<sequence length="199" mass="20039">MIRRARLLSVVAVVASGALGVISSTQVWLEVFLADGAAEPLAVPGADAVALLAPLSLAALALGGALSIVGLALRYAFGALSLVIGVTLLILTARVALEHPVDAVAGAVTAATGITGPAAVSELVLSISATPWPAVTAAVWVVLIAAGVFTLATARHWRGGDRRYRSEAPSAQPSGPAGSRPHDAIDSWDDLSRGDDPTA</sequence>
<feature type="region of interest" description="Disordered" evidence="1">
    <location>
        <begin position="162"/>
        <end position="199"/>
    </location>
</feature>
<proteinExistence type="predicted"/>
<feature type="transmembrane region" description="Helical" evidence="2">
    <location>
        <begin position="132"/>
        <end position="154"/>
    </location>
</feature>
<feature type="compositionally biased region" description="Basic and acidic residues" evidence="1">
    <location>
        <begin position="180"/>
        <end position="199"/>
    </location>
</feature>
<dbReference type="EMBL" id="CP054038">
    <property type="protein sequence ID" value="QKJ19515.1"/>
    <property type="molecule type" value="Genomic_DNA"/>
</dbReference>
<dbReference type="RefSeq" id="WP_172989954.1">
    <property type="nucleotide sequence ID" value="NZ_CP054038.1"/>
</dbReference>
<protein>
    <submittedName>
        <fullName evidence="3">Trp biosynthesis-associated membrane protein</fullName>
    </submittedName>
</protein>
<keyword evidence="2" id="KW-0812">Transmembrane</keyword>
<feature type="transmembrane region" description="Helical" evidence="2">
    <location>
        <begin position="48"/>
        <end position="69"/>
    </location>
</feature>
<dbReference type="Proteomes" id="UP000502498">
    <property type="component" value="Chromosome"/>
</dbReference>
<feature type="transmembrane region" description="Helical" evidence="2">
    <location>
        <begin position="76"/>
        <end position="97"/>
    </location>
</feature>
<evidence type="ECO:0000256" key="1">
    <source>
        <dbReference type="SAM" id="MobiDB-lite"/>
    </source>
</evidence>
<name>A0A7D4PME5_9MICO</name>
<evidence type="ECO:0000256" key="2">
    <source>
        <dbReference type="SAM" id="Phobius"/>
    </source>
</evidence>
<gene>
    <name evidence="3" type="ORF">HQM25_09170</name>
</gene>
<keyword evidence="2" id="KW-0472">Membrane</keyword>
<organism evidence="3 4">
    <name type="scientific">Microbacterium hominis</name>
    <dbReference type="NCBI Taxonomy" id="162426"/>
    <lineage>
        <taxon>Bacteria</taxon>
        <taxon>Bacillati</taxon>
        <taxon>Actinomycetota</taxon>
        <taxon>Actinomycetes</taxon>
        <taxon>Micrococcales</taxon>
        <taxon>Microbacteriaceae</taxon>
        <taxon>Microbacterium</taxon>
    </lineage>
</organism>
<dbReference type="AlphaFoldDB" id="A0A7D4PME5"/>
<evidence type="ECO:0000313" key="4">
    <source>
        <dbReference type="Proteomes" id="UP000502498"/>
    </source>
</evidence>
<keyword evidence="2" id="KW-1133">Transmembrane helix</keyword>
<reference evidence="3 4" key="1">
    <citation type="submission" date="2020-05" db="EMBL/GenBank/DDBJ databases">
        <title>Strain PA2F3 complete genome.</title>
        <authorList>
            <person name="Kim Y.-S."/>
            <person name="Kim S.-J."/>
            <person name="Jung H.-k."/>
            <person name="Kim S.-E."/>
            <person name="Kim K.-H."/>
        </authorList>
    </citation>
    <scope>NUCLEOTIDE SEQUENCE [LARGE SCALE GENOMIC DNA]</scope>
    <source>
        <strain evidence="3 4">PA2F3</strain>
    </source>
</reference>
<accession>A0A7D4PME5</accession>
<dbReference type="Pfam" id="PF09534">
    <property type="entry name" value="Trp_oprn_chp"/>
    <property type="match status" value="1"/>
</dbReference>
<evidence type="ECO:0000313" key="3">
    <source>
        <dbReference type="EMBL" id="QKJ19515.1"/>
    </source>
</evidence>